<evidence type="ECO:0000259" key="3">
    <source>
        <dbReference type="Pfam" id="PF03061"/>
    </source>
</evidence>
<dbReference type="CDD" id="cd03443">
    <property type="entry name" value="PaaI_thioesterase"/>
    <property type="match status" value="1"/>
</dbReference>
<dbReference type="Gene3D" id="3.10.129.10">
    <property type="entry name" value="Hotdog Thioesterase"/>
    <property type="match status" value="1"/>
</dbReference>
<dbReference type="AlphaFoldDB" id="A0A135NTP6"/>
<evidence type="ECO:0000313" key="8">
    <source>
        <dbReference type="Proteomes" id="UP000825591"/>
    </source>
</evidence>
<dbReference type="Proteomes" id="UP001160882">
    <property type="component" value="Unassembled WGS sequence"/>
</dbReference>
<evidence type="ECO:0000256" key="1">
    <source>
        <dbReference type="ARBA" id="ARBA00008324"/>
    </source>
</evidence>
<protein>
    <submittedName>
        <fullName evidence="4">PaaI family thioesterase</fullName>
    </submittedName>
</protein>
<accession>A0A135NTP6</accession>
<dbReference type="Proteomes" id="UP000825591">
    <property type="component" value="Chromosome"/>
</dbReference>
<evidence type="ECO:0000313" key="6">
    <source>
        <dbReference type="EMBL" id="QZP25144.1"/>
    </source>
</evidence>
<dbReference type="InterPro" id="IPR006683">
    <property type="entry name" value="Thioestr_dom"/>
</dbReference>
<reference evidence="6 8" key="2">
    <citation type="submission" date="2021-08" db="EMBL/GenBank/DDBJ databases">
        <title>Bactericidal Effect of Pseudomonas oryziphila sp. nov., a novel Pseudomonas Species Against Xanthomonas oryzae Reduces Disease Severity of Bacterial Leaf Streak of Rice.</title>
        <authorList>
            <person name="Yang R."/>
            <person name="Li S."/>
            <person name="Li Y."/>
            <person name="Yan Y."/>
            <person name="Fang Y."/>
            <person name="Zou L."/>
            <person name="Chen G."/>
        </authorList>
    </citation>
    <scope>NUCLEOTIDE SEQUENCE [LARGE SCALE GENOMIC DNA]</scope>
    <source>
        <strain evidence="6 8">DSM 17497</strain>
    </source>
</reference>
<proteinExistence type="inferred from homology"/>
<name>A0A135NTP6_9PSED</name>
<dbReference type="GO" id="GO:0047617">
    <property type="term" value="F:fatty acyl-CoA hydrolase activity"/>
    <property type="evidence" value="ECO:0007669"/>
    <property type="project" value="InterPro"/>
</dbReference>
<dbReference type="SUPFAM" id="SSF54637">
    <property type="entry name" value="Thioesterase/thiol ester dehydrase-isomerase"/>
    <property type="match status" value="1"/>
</dbReference>
<sequence>MSTISDHAAAHSRALLEHAYQRYCGLEMLEQSPGQCTCRLTVTDAIDNLSQTLHGGVIYSMLDVTSMLATLPLLGPDEYALTNSFNTLLLSATPRDTEVLFHAKVIRDGRNLMFTQAEAWRVNADGSQTRIASAQLSKFRLKREW</sequence>
<dbReference type="EMBL" id="JACGDE010000006">
    <property type="protein sequence ID" value="MBA6065418.1"/>
    <property type="molecule type" value="Genomic_DNA"/>
</dbReference>
<dbReference type="EMBL" id="JAOCGG010000067">
    <property type="protein sequence ID" value="MDH1633045.1"/>
    <property type="molecule type" value="Genomic_DNA"/>
</dbReference>
<dbReference type="GeneID" id="58769378"/>
<dbReference type="PANTHER" id="PTHR21660">
    <property type="entry name" value="THIOESTERASE SUPERFAMILY MEMBER-RELATED"/>
    <property type="match status" value="1"/>
</dbReference>
<reference evidence="5" key="3">
    <citation type="submission" date="2022-09" db="EMBL/GenBank/DDBJ databases">
        <title>Intensive care unit water sources are persistently colonized with multi-drug resistant bacteria and are the site of extensive horizontal gene transfer of antibiotic resistance genes.</title>
        <authorList>
            <person name="Diorio-Toth L."/>
        </authorList>
    </citation>
    <scope>NUCLEOTIDE SEQUENCE</scope>
    <source>
        <strain evidence="5">GD03782</strain>
    </source>
</reference>
<evidence type="ECO:0000313" key="4">
    <source>
        <dbReference type="EMBL" id="MBA6065418.1"/>
    </source>
</evidence>
<keyword evidence="8" id="KW-1185">Reference proteome</keyword>
<dbReference type="InterPro" id="IPR029069">
    <property type="entry name" value="HotDog_dom_sf"/>
</dbReference>
<reference evidence="4 7" key="1">
    <citation type="submission" date="2020-07" db="EMBL/GenBank/DDBJ databases">
        <title>Diversity of carbapenemase encoding genes among Pseudomonas putida group clinical isolates in a tertiary Brazilian hospital.</title>
        <authorList>
            <person name="Alberto-Lei F."/>
            <person name="Nodari C.S."/>
            <person name="Streling A.P."/>
            <person name="Paulino J.T."/>
            <person name="Bessa-Neto F.O."/>
            <person name="Cayo R."/>
            <person name="Gales A.C."/>
        </authorList>
    </citation>
    <scope>NUCLEOTIDE SEQUENCE [LARGE SCALE GENOMIC DNA]</scope>
    <source>
        <strain evidence="4 7">14802</strain>
    </source>
</reference>
<evidence type="ECO:0000313" key="5">
    <source>
        <dbReference type="EMBL" id="MDH1633045.1"/>
    </source>
</evidence>
<dbReference type="PANTHER" id="PTHR21660:SF1">
    <property type="entry name" value="ACYL-COENZYME A THIOESTERASE 13"/>
    <property type="match status" value="1"/>
</dbReference>
<evidence type="ECO:0000256" key="2">
    <source>
        <dbReference type="ARBA" id="ARBA00022801"/>
    </source>
</evidence>
<dbReference type="EMBL" id="CP081966">
    <property type="protein sequence ID" value="QZP25144.1"/>
    <property type="molecule type" value="Genomic_DNA"/>
</dbReference>
<dbReference type="Proteomes" id="UP000541770">
    <property type="component" value="Unassembled WGS sequence"/>
</dbReference>
<dbReference type="STRING" id="1388763.O165_003865"/>
<dbReference type="InterPro" id="IPR039298">
    <property type="entry name" value="ACOT13"/>
</dbReference>
<dbReference type="Pfam" id="PF03061">
    <property type="entry name" value="4HBT"/>
    <property type="match status" value="1"/>
</dbReference>
<dbReference type="RefSeq" id="WP_028692820.1">
    <property type="nucleotide sequence ID" value="NZ_BQIL01000014.1"/>
</dbReference>
<dbReference type="KEGG" id="pmol:CLJ08_20710"/>
<comment type="similarity">
    <text evidence="1">Belongs to the thioesterase PaaI family.</text>
</comment>
<evidence type="ECO:0000313" key="7">
    <source>
        <dbReference type="Proteomes" id="UP000541770"/>
    </source>
</evidence>
<organism evidence="4 7">
    <name type="scientific">Pseudomonas mosselii</name>
    <dbReference type="NCBI Taxonomy" id="78327"/>
    <lineage>
        <taxon>Bacteria</taxon>
        <taxon>Pseudomonadati</taxon>
        <taxon>Pseudomonadota</taxon>
        <taxon>Gammaproteobacteria</taxon>
        <taxon>Pseudomonadales</taxon>
        <taxon>Pseudomonadaceae</taxon>
        <taxon>Pseudomonas</taxon>
    </lineage>
</organism>
<feature type="domain" description="Thioesterase" evidence="3">
    <location>
        <begin position="52"/>
        <end position="121"/>
    </location>
</feature>
<gene>
    <name evidence="4" type="ORF">H4C75_11660</name>
    <name evidence="6" type="ORF">K5H97_20260</name>
    <name evidence="5" type="ORF">N5I14_22645</name>
</gene>
<keyword evidence="2" id="KW-0378">Hydrolase</keyword>